<proteinExistence type="predicted"/>
<evidence type="ECO:0000313" key="1">
    <source>
        <dbReference type="EMBL" id="CAK1601318.1"/>
    </source>
</evidence>
<comment type="caution">
    <text evidence="1">The sequence shown here is derived from an EMBL/GenBank/DDBJ whole genome shotgun (WGS) entry which is preliminary data.</text>
</comment>
<dbReference type="EMBL" id="CAVLGL010000126">
    <property type="protein sequence ID" value="CAK1601318.1"/>
    <property type="molecule type" value="Genomic_DNA"/>
</dbReference>
<evidence type="ECO:0008006" key="3">
    <source>
        <dbReference type="Google" id="ProtNLM"/>
    </source>
</evidence>
<keyword evidence="2" id="KW-1185">Reference proteome</keyword>
<reference evidence="1 2" key="1">
    <citation type="submission" date="2023-11" db="EMBL/GenBank/DDBJ databases">
        <authorList>
            <person name="Hedman E."/>
            <person name="Englund M."/>
            <person name="Stromberg M."/>
            <person name="Nyberg Akerstrom W."/>
            <person name="Nylinder S."/>
            <person name="Jareborg N."/>
            <person name="Kallberg Y."/>
            <person name="Kronander E."/>
        </authorList>
    </citation>
    <scope>NUCLEOTIDE SEQUENCE [LARGE SCALE GENOMIC DNA]</scope>
</reference>
<accession>A0AAV1M0U5</accession>
<organism evidence="1 2">
    <name type="scientific">Parnassius mnemosyne</name>
    <name type="common">clouded apollo</name>
    <dbReference type="NCBI Taxonomy" id="213953"/>
    <lineage>
        <taxon>Eukaryota</taxon>
        <taxon>Metazoa</taxon>
        <taxon>Ecdysozoa</taxon>
        <taxon>Arthropoda</taxon>
        <taxon>Hexapoda</taxon>
        <taxon>Insecta</taxon>
        <taxon>Pterygota</taxon>
        <taxon>Neoptera</taxon>
        <taxon>Endopterygota</taxon>
        <taxon>Lepidoptera</taxon>
        <taxon>Glossata</taxon>
        <taxon>Ditrysia</taxon>
        <taxon>Papilionoidea</taxon>
        <taxon>Papilionidae</taxon>
        <taxon>Parnassiinae</taxon>
        <taxon>Parnassini</taxon>
        <taxon>Parnassius</taxon>
        <taxon>Driopa</taxon>
    </lineage>
</organism>
<dbReference type="AlphaFoldDB" id="A0AAV1M0U5"/>
<sequence>MTDRTIASRPSLEQVIAIVDFMEKHRSLALGQMRGLEKRDESKKLWFKLTRIVNNLEGPNRPMKSWVKYWADKKSTVRSKVQASGGDPNSLSSNIEKKIWDLFLADDTSRDRSSVKLESHYTDESFYNEDNVDGNHVESEPVLAFEEPAIDLEERQMLVMEKLVKVMGDQANAMSQLAHASHLNSQAMERLAEASHIQARAVERLVTSFEAIGASTHEVRNAIVDIDSTMKRFYSTSPT</sequence>
<gene>
    <name evidence="1" type="ORF">PARMNEM_LOCUS19969</name>
</gene>
<protein>
    <recommendedName>
        <fullName evidence="3">Regulatory protein zeste</fullName>
    </recommendedName>
</protein>
<evidence type="ECO:0000313" key="2">
    <source>
        <dbReference type="Proteomes" id="UP001314205"/>
    </source>
</evidence>
<name>A0AAV1M0U5_9NEOP</name>
<dbReference type="Proteomes" id="UP001314205">
    <property type="component" value="Unassembled WGS sequence"/>
</dbReference>